<dbReference type="Pfam" id="PF14493">
    <property type="entry name" value="HTH_40"/>
    <property type="match status" value="1"/>
</dbReference>
<keyword evidence="3" id="KW-0547">Nucleotide-binding</keyword>
<evidence type="ECO:0000259" key="2">
    <source>
        <dbReference type="SMART" id="SM00382"/>
    </source>
</evidence>
<proteinExistence type="predicted"/>
<feature type="compositionally biased region" description="Basic and acidic residues" evidence="1">
    <location>
        <begin position="639"/>
        <end position="652"/>
    </location>
</feature>
<keyword evidence="3" id="KW-0067">ATP-binding</keyword>
<dbReference type="GO" id="GO:0000723">
    <property type="term" value="P:telomere maintenance"/>
    <property type="evidence" value="ECO:0007669"/>
    <property type="project" value="InterPro"/>
</dbReference>
<dbReference type="CDD" id="cd18809">
    <property type="entry name" value="SF1_C_RecD"/>
    <property type="match status" value="1"/>
</dbReference>
<dbReference type="OrthoDB" id="9763659at2"/>
<dbReference type="SUPFAM" id="SSF52540">
    <property type="entry name" value="P-loop containing nucleoside triphosphate hydrolases"/>
    <property type="match status" value="2"/>
</dbReference>
<dbReference type="SMART" id="SM00382">
    <property type="entry name" value="AAA"/>
    <property type="match status" value="1"/>
</dbReference>
<dbReference type="PANTHER" id="PTHR47642">
    <property type="entry name" value="ATP-DEPENDENT DNA HELICASE"/>
    <property type="match status" value="1"/>
</dbReference>
<dbReference type="GO" id="GO:0003678">
    <property type="term" value="F:DNA helicase activity"/>
    <property type="evidence" value="ECO:0007669"/>
    <property type="project" value="InterPro"/>
</dbReference>
<dbReference type="Pfam" id="PF05970">
    <property type="entry name" value="PIF1"/>
    <property type="match status" value="2"/>
</dbReference>
<dbReference type="InterPro" id="IPR029491">
    <property type="entry name" value="Helicase_HTH"/>
</dbReference>
<dbReference type="GO" id="GO:0006281">
    <property type="term" value="P:DNA repair"/>
    <property type="evidence" value="ECO:0007669"/>
    <property type="project" value="InterPro"/>
</dbReference>
<dbReference type="InterPro" id="IPR003593">
    <property type="entry name" value="AAA+_ATPase"/>
</dbReference>
<keyword evidence="4" id="KW-1185">Reference proteome</keyword>
<feature type="region of interest" description="Disordered" evidence="1">
    <location>
        <begin position="636"/>
        <end position="663"/>
    </location>
</feature>
<keyword evidence="3" id="KW-0378">Hydrolase</keyword>
<dbReference type="RefSeq" id="WP_113647955.1">
    <property type="nucleotide sequence ID" value="NZ_QMHN01000004.1"/>
</dbReference>
<dbReference type="Gene3D" id="3.40.50.300">
    <property type="entry name" value="P-loop containing nucleotide triphosphate hydrolases"/>
    <property type="match status" value="2"/>
</dbReference>
<comment type="caution">
    <text evidence="3">The sequence shown here is derived from an EMBL/GenBank/DDBJ whole genome shotgun (WGS) entry which is preliminary data.</text>
</comment>
<dbReference type="Proteomes" id="UP000284120">
    <property type="component" value="Unassembled WGS sequence"/>
</dbReference>
<sequence length="763" mass="87120">MEENEHLQQPAELAARFINHTSRHIFLTGKAGTGKTTFLRNIIAKTHKRAVIVAPTGIAAINASGVTIHSLFQLPFGAFVPRIVPGQILPSGVPYNTPKSLVRHLSMNAIKRRILLDMELLVIDEVSMLRADLLDAIDFVLRFVRKNNHHFGGVQMLFIGDLYQLPPVVKNQEQELLSKFYQSPFFFDALSLKPNPPIYIELEKIYRQSDQVFVDLLNNLRNNITTEQDIALLKQHYQANFKPDLNDNYITLTTHNSKADAMNRSSLNELKGKSYFYQATIDKEFAESAYPIEKTLELKVGAQVMFVKNDPKGEQRFFNGKLAVVSKLGDDFIEVLPEGNKYPIVIEQYAWKNIRYTTNKHTNEIEEEEIGTFTQYPLKLAWAITVHKSQGLTFDRAIVDIGDAFAPGQIYVALSRLRSLDGLILTSNLNSRGLKADQNVAYYSRTKDQQESLHSQITKEAELFLKQLLVQAFDFTLLDNFVYEHVFSYSKDEKRSIKQTHLSWAVKLQQELMAAKVHADKFLKQIDKWIQSGQTSDLSHMIERSTAAGNYFSPILVAQSAAVFEHIETVKQQKQTKEYLYELIDLEAMFYEQFKKIVRANAMLKAKANNEDIGKDDLNELYGLAKREEQMRRAYSLPNKEELERAGDEQKPRSKKKVVKEKQPKVDTKEVTLALFKEGKTPTEIALERKMTRGTIEGHLAHYIVKQEISADKVISKQKLEVLLNAIRDLKSVKLNEIRDHVGKAYDFGEIKIAIAAFMAEGE</sequence>
<accession>A0A3S3PYI8</accession>
<evidence type="ECO:0000256" key="1">
    <source>
        <dbReference type="SAM" id="MobiDB-lite"/>
    </source>
</evidence>
<dbReference type="AlphaFoldDB" id="A0A3S3PYI8"/>
<dbReference type="InterPro" id="IPR051055">
    <property type="entry name" value="PIF1_helicase"/>
</dbReference>
<name>A0A3S3PYI8_9SPHI</name>
<dbReference type="InterPro" id="IPR010285">
    <property type="entry name" value="DNA_helicase_pif1-like_DEAD"/>
</dbReference>
<dbReference type="EMBL" id="SAYW01000004">
    <property type="protein sequence ID" value="RWU06343.1"/>
    <property type="molecule type" value="Genomic_DNA"/>
</dbReference>
<evidence type="ECO:0000313" key="3">
    <source>
        <dbReference type="EMBL" id="RWU06343.1"/>
    </source>
</evidence>
<evidence type="ECO:0000313" key="4">
    <source>
        <dbReference type="Proteomes" id="UP000284120"/>
    </source>
</evidence>
<gene>
    <name evidence="3" type="ORF">DPV69_13730</name>
</gene>
<keyword evidence="3" id="KW-0347">Helicase</keyword>
<feature type="domain" description="AAA+ ATPase" evidence="2">
    <location>
        <begin position="21"/>
        <end position="338"/>
    </location>
</feature>
<organism evidence="3 4">
    <name type="scientific">Pedobacter chitinilyticus</name>
    <dbReference type="NCBI Taxonomy" id="2233776"/>
    <lineage>
        <taxon>Bacteria</taxon>
        <taxon>Pseudomonadati</taxon>
        <taxon>Bacteroidota</taxon>
        <taxon>Sphingobacteriia</taxon>
        <taxon>Sphingobacteriales</taxon>
        <taxon>Sphingobacteriaceae</taxon>
        <taxon>Pedobacter</taxon>
    </lineage>
</organism>
<protein>
    <submittedName>
        <fullName evidence="3">Helicase</fullName>
    </submittedName>
</protein>
<reference evidence="3 4" key="1">
    <citation type="submission" date="2018-06" db="EMBL/GenBank/DDBJ databases">
        <title>Pedobacter endophyticus sp. nov., an endophytic bacterium isolated from a leaf of Triticum aestivum.</title>
        <authorList>
            <person name="Zhang L."/>
        </authorList>
    </citation>
    <scope>NUCLEOTIDE SEQUENCE [LARGE SCALE GENOMIC DNA]</scope>
    <source>
        <strain evidence="3 4">CM134L-2</strain>
    </source>
</reference>
<dbReference type="FunFam" id="3.40.50.300:FF:001498">
    <property type="entry name" value="ATP-dependent DNA helicase"/>
    <property type="match status" value="1"/>
</dbReference>
<dbReference type="InterPro" id="IPR027417">
    <property type="entry name" value="P-loop_NTPase"/>
</dbReference>